<feature type="signal peptide" evidence="1">
    <location>
        <begin position="1"/>
        <end position="19"/>
    </location>
</feature>
<evidence type="ECO:0000313" key="4">
    <source>
        <dbReference type="Proteomes" id="UP000031672"/>
    </source>
</evidence>
<name>A0A0C2NVA5_9VIBR</name>
<organism evidence="3 4">
    <name type="scientific">Vibrio renipiscarius</name>
    <dbReference type="NCBI Taxonomy" id="1461322"/>
    <lineage>
        <taxon>Bacteria</taxon>
        <taxon>Pseudomonadati</taxon>
        <taxon>Pseudomonadota</taxon>
        <taxon>Gammaproteobacteria</taxon>
        <taxon>Vibrionales</taxon>
        <taxon>Vibrionaceae</taxon>
        <taxon>Vibrio</taxon>
    </lineage>
</organism>
<sequence>MKKTLLAVLISSTAFGAYAAQWNVPDLGIGGSELPQTVEHQSLVKGVDYYDIKRGSSQAEEFLLSSGILNEVTIKDYSSKLEDLKLQYTLEAAPEAAPNGQAMGKILRLRGFESSDAAAEQAKALKAHGLNFSPRFSAQDGYNTKGPFDISVLRVDLNQYQGKVASILANDKITTAETVSSMAERNQALAAINGGFFAFNDQVGDLGAPAGLYVKDGQLLREAANQRPVLIIDNSGLHSKVSIGNSVTTEVQLNLNGNIVRIDGINRKPGVILNCGGFGDTPSTEAIHDFVCTDDSEIIIYNSAYAAKTPQGEGQEIVIDSNGKVIEMFTQRGSVINAGFSYVQLTGDSALDVKLGDKLTLTSKVVVDGEEVQLRKGVSMLNAGPSLVTNFAIDIASRNTQGFNPYPSTGDHAGSQDDDGLGVSGAMENREGFYNGWVLRRHPRTALGVTDNNILYAAVVYGRAPTETEGASITDVAVVMEALGTKNAINLDGGGSSMMVIDGQRTGSSSDANEREVSDAIIFTR</sequence>
<accession>A0A0C2N9P4</accession>
<keyword evidence="1" id="KW-0732">Signal</keyword>
<dbReference type="Pfam" id="PF09992">
    <property type="entry name" value="NAGPA"/>
    <property type="match status" value="1"/>
</dbReference>
<dbReference type="PANTHER" id="PTHR40446">
    <property type="entry name" value="N-ACETYLGLUCOSAMINE-1-PHOSPHODIESTER ALPHA-N-ACETYLGLUCOSAMINIDASE"/>
    <property type="match status" value="1"/>
</dbReference>
<dbReference type="RefSeq" id="WP_040992330.1">
    <property type="nucleotide sequence ID" value="NZ_JTKH01000024.1"/>
</dbReference>
<evidence type="ECO:0000259" key="2">
    <source>
        <dbReference type="Pfam" id="PF09992"/>
    </source>
</evidence>
<dbReference type="STRING" id="1461322.OJ16_16490"/>
<evidence type="ECO:0000256" key="1">
    <source>
        <dbReference type="SAM" id="SignalP"/>
    </source>
</evidence>
<reference evidence="3 4" key="1">
    <citation type="submission" date="2014-11" db="EMBL/GenBank/DDBJ databases">
        <title>Draft Genome Sequence of Vibrio piscirenalis strains CECT 8603T and CECT 8604, two marine Gammaproteobacterium isolated from cultured gilthead sea bream (Sparus aurata).</title>
        <authorList>
            <person name="Arahal D.R."/>
            <person name="Rodrigo-Torres L."/>
            <person name="Lucena T."/>
            <person name="Pujalte M.J."/>
        </authorList>
    </citation>
    <scope>NUCLEOTIDE SEQUENCE [LARGE SCALE GENOMIC DNA]</scope>
    <source>
        <strain evidence="3 4">DCR 1-4-2</strain>
    </source>
</reference>
<comment type="caution">
    <text evidence="3">The sequence shown here is derived from an EMBL/GenBank/DDBJ whole genome shotgun (WGS) entry which is preliminary data.</text>
</comment>
<feature type="domain" description="Phosphodiester glycosidase" evidence="2">
    <location>
        <begin position="317"/>
        <end position="523"/>
    </location>
</feature>
<dbReference type="Proteomes" id="UP000031672">
    <property type="component" value="Unassembled WGS sequence"/>
</dbReference>
<gene>
    <name evidence="3" type="ORF">OJ16_16490</name>
</gene>
<feature type="chain" id="PRO_5009758889" evidence="1">
    <location>
        <begin position="20"/>
        <end position="525"/>
    </location>
</feature>
<dbReference type="InterPro" id="IPR018711">
    <property type="entry name" value="NAGPA"/>
</dbReference>
<keyword evidence="4" id="KW-1185">Reference proteome</keyword>
<protein>
    <submittedName>
        <fullName evidence="3">Sporulation protein</fullName>
    </submittedName>
</protein>
<proteinExistence type="predicted"/>
<dbReference type="AlphaFoldDB" id="A0A0C2NVA5"/>
<dbReference type="EMBL" id="JTKH01000024">
    <property type="protein sequence ID" value="KII76391.1"/>
    <property type="molecule type" value="Genomic_DNA"/>
</dbReference>
<dbReference type="OrthoDB" id="9809781at2"/>
<dbReference type="PANTHER" id="PTHR40446:SF2">
    <property type="entry name" value="N-ACETYLGLUCOSAMINE-1-PHOSPHODIESTER ALPHA-N-ACETYLGLUCOSAMINIDASE"/>
    <property type="match status" value="1"/>
</dbReference>
<accession>A0A0C2NVA5</accession>
<evidence type="ECO:0000313" key="3">
    <source>
        <dbReference type="EMBL" id="KII76391.1"/>
    </source>
</evidence>